<feature type="transmembrane region" description="Helical" evidence="1">
    <location>
        <begin position="150"/>
        <end position="173"/>
    </location>
</feature>
<dbReference type="Pfam" id="PF00115">
    <property type="entry name" value="COX1"/>
    <property type="match status" value="1"/>
</dbReference>
<dbReference type="STRING" id="28181.BEN30_10235"/>
<dbReference type="Proteomes" id="UP000095347">
    <property type="component" value="Unassembled WGS sequence"/>
</dbReference>
<accession>A0A1E5Q7V0</accession>
<evidence type="ECO:0000256" key="1">
    <source>
        <dbReference type="SAM" id="Phobius"/>
    </source>
</evidence>
<keyword evidence="1" id="KW-1133">Transmembrane helix</keyword>
<dbReference type="GO" id="GO:0004129">
    <property type="term" value="F:cytochrome-c oxidase activity"/>
    <property type="evidence" value="ECO:0007669"/>
    <property type="project" value="InterPro"/>
</dbReference>
<dbReference type="SUPFAM" id="SSF81442">
    <property type="entry name" value="Cytochrome c oxidase subunit I-like"/>
    <property type="match status" value="1"/>
</dbReference>
<dbReference type="GO" id="GO:0016020">
    <property type="term" value="C:membrane"/>
    <property type="evidence" value="ECO:0007669"/>
    <property type="project" value="InterPro"/>
</dbReference>
<dbReference type="GO" id="GO:0020037">
    <property type="term" value="F:heme binding"/>
    <property type="evidence" value="ECO:0007669"/>
    <property type="project" value="InterPro"/>
</dbReference>
<feature type="transmembrane region" description="Helical" evidence="1">
    <location>
        <begin position="268"/>
        <end position="290"/>
    </location>
</feature>
<feature type="transmembrane region" description="Helical" evidence="1">
    <location>
        <begin position="333"/>
        <end position="352"/>
    </location>
</feature>
<dbReference type="Gene3D" id="1.20.210.10">
    <property type="entry name" value="Cytochrome c oxidase-like, subunit I domain"/>
    <property type="match status" value="1"/>
</dbReference>
<evidence type="ECO:0000313" key="3">
    <source>
        <dbReference type="Proteomes" id="UP000095347"/>
    </source>
</evidence>
<feature type="transmembrane region" description="Helical" evidence="1">
    <location>
        <begin position="399"/>
        <end position="424"/>
    </location>
</feature>
<dbReference type="AlphaFoldDB" id="A0A1E5Q7V0"/>
<dbReference type="EMBL" id="MCGG01000025">
    <property type="protein sequence ID" value="OEJ67145.1"/>
    <property type="molecule type" value="Genomic_DNA"/>
</dbReference>
<sequence>MGTKHHNLPPLMDRLNEAMAEPSARPWLTRWVVVALIVLGTAGLFALPLAFGRAPGLSDHFPWFVDNFHRFLVVHVDYSFVVFFLTIFAAIAHITAHRLAAGQPRYMVLQYLAFRATVVAVAGLFIPVFIMPEGEPVMSNYVPVLTSGLFYLSLLVLAGAMALMAVFVLLNLFNRPPKDLQTHAYGIDMLSLAGIAGALIYLLAFAYFLYAWSLLNGQPVTHQFNEELFWAGGHVLQFLNVVLLAGTWYTVSAAVFNRTPAHPMATVLSIDFLVVAAFATGVFFFLYEVFSADWLLGFTNMQYAFGPAALLVALPLFKSILQSPTRPWNNPGYVALILSPLVFGIGGVMGLFVDGLDTRTPAHYHGMIAGVTLAFMALFYTVFLPLLHRPITSPRLSLASVWLFGVGQALASTGLFIAGGHGAARKVAGAEQGLTEFSAKLGMGLNGGAGLLAIIGGALFVWVCVTALLGKRSAR</sequence>
<gene>
    <name evidence="2" type="ORF">BEN30_10235</name>
</gene>
<dbReference type="RefSeq" id="WP_069957974.1">
    <property type="nucleotide sequence ID" value="NZ_MCGG01000025.1"/>
</dbReference>
<keyword evidence="1" id="KW-0812">Transmembrane</keyword>
<feature type="transmembrane region" description="Helical" evidence="1">
    <location>
        <begin position="302"/>
        <end position="321"/>
    </location>
</feature>
<proteinExistence type="predicted"/>
<protein>
    <recommendedName>
        <fullName evidence="4">Cytochrome oxidase subunit I profile domain-containing protein</fullName>
    </recommendedName>
</protein>
<evidence type="ECO:0008006" key="4">
    <source>
        <dbReference type="Google" id="ProtNLM"/>
    </source>
</evidence>
<dbReference type="InterPro" id="IPR036927">
    <property type="entry name" value="Cyt_c_oxase-like_su1_sf"/>
</dbReference>
<dbReference type="GO" id="GO:0009060">
    <property type="term" value="P:aerobic respiration"/>
    <property type="evidence" value="ECO:0007669"/>
    <property type="project" value="InterPro"/>
</dbReference>
<evidence type="ECO:0000313" key="2">
    <source>
        <dbReference type="EMBL" id="OEJ67145.1"/>
    </source>
</evidence>
<feature type="transmembrane region" description="Helical" evidence="1">
    <location>
        <begin position="364"/>
        <end position="387"/>
    </location>
</feature>
<comment type="caution">
    <text evidence="2">The sequence shown here is derived from an EMBL/GenBank/DDBJ whole genome shotgun (WGS) entry which is preliminary data.</text>
</comment>
<feature type="transmembrane region" description="Helical" evidence="1">
    <location>
        <begin position="31"/>
        <end position="51"/>
    </location>
</feature>
<feature type="transmembrane region" description="Helical" evidence="1">
    <location>
        <begin position="71"/>
        <end position="96"/>
    </location>
</feature>
<name>A0A1E5Q7V0_9PROT</name>
<feature type="transmembrane region" description="Helical" evidence="1">
    <location>
        <begin position="185"/>
        <end position="215"/>
    </location>
</feature>
<reference evidence="3" key="1">
    <citation type="submission" date="2016-07" db="EMBL/GenBank/DDBJ databases">
        <authorList>
            <person name="Florea S."/>
            <person name="Webb J.S."/>
            <person name="Jaromczyk J."/>
            <person name="Schardl C.L."/>
        </authorList>
    </citation>
    <scope>NUCLEOTIDE SEQUENCE [LARGE SCALE GENOMIC DNA]</scope>
    <source>
        <strain evidence="3">MV-1</strain>
    </source>
</reference>
<organism evidence="2 3">
    <name type="scientific">Magnetovibrio blakemorei</name>
    <dbReference type="NCBI Taxonomy" id="28181"/>
    <lineage>
        <taxon>Bacteria</taxon>
        <taxon>Pseudomonadati</taxon>
        <taxon>Pseudomonadota</taxon>
        <taxon>Alphaproteobacteria</taxon>
        <taxon>Rhodospirillales</taxon>
        <taxon>Magnetovibrionaceae</taxon>
        <taxon>Magnetovibrio</taxon>
    </lineage>
</organism>
<feature type="transmembrane region" description="Helical" evidence="1">
    <location>
        <begin position="108"/>
        <end position="130"/>
    </location>
</feature>
<keyword evidence="1" id="KW-0472">Membrane</keyword>
<dbReference type="InterPro" id="IPR000883">
    <property type="entry name" value="Cyt_C_Oxase_1"/>
</dbReference>
<feature type="transmembrane region" description="Helical" evidence="1">
    <location>
        <begin position="235"/>
        <end position="256"/>
    </location>
</feature>
<keyword evidence="3" id="KW-1185">Reference proteome</keyword>
<feature type="transmembrane region" description="Helical" evidence="1">
    <location>
        <begin position="444"/>
        <end position="469"/>
    </location>
</feature>
<dbReference type="OrthoDB" id="11275at2"/>